<organism evidence="2 3">
    <name type="scientific">Armadillidium nasatum</name>
    <dbReference type="NCBI Taxonomy" id="96803"/>
    <lineage>
        <taxon>Eukaryota</taxon>
        <taxon>Metazoa</taxon>
        <taxon>Ecdysozoa</taxon>
        <taxon>Arthropoda</taxon>
        <taxon>Crustacea</taxon>
        <taxon>Multicrustacea</taxon>
        <taxon>Malacostraca</taxon>
        <taxon>Eumalacostraca</taxon>
        <taxon>Peracarida</taxon>
        <taxon>Isopoda</taxon>
        <taxon>Oniscidea</taxon>
        <taxon>Crinocheta</taxon>
        <taxon>Armadillidiidae</taxon>
        <taxon>Armadillidium</taxon>
    </lineage>
</organism>
<keyword evidence="3" id="KW-1185">Reference proteome</keyword>
<feature type="compositionally biased region" description="Low complexity" evidence="1">
    <location>
        <begin position="324"/>
        <end position="345"/>
    </location>
</feature>
<evidence type="ECO:0000313" key="2">
    <source>
        <dbReference type="EMBL" id="KAB7500446.1"/>
    </source>
</evidence>
<feature type="non-terminal residue" evidence="2">
    <location>
        <position position="345"/>
    </location>
</feature>
<protein>
    <submittedName>
        <fullName evidence="2">Uncharacterized protein</fullName>
    </submittedName>
</protein>
<dbReference type="Proteomes" id="UP000326759">
    <property type="component" value="Unassembled WGS sequence"/>
</dbReference>
<evidence type="ECO:0000256" key="1">
    <source>
        <dbReference type="SAM" id="MobiDB-lite"/>
    </source>
</evidence>
<name>A0A5N5T1Z4_9CRUS</name>
<evidence type="ECO:0000313" key="3">
    <source>
        <dbReference type="Proteomes" id="UP000326759"/>
    </source>
</evidence>
<feature type="region of interest" description="Disordered" evidence="1">
    <location>
        <begin position="292"/>
        <end position="345"/>
    </location>
</feature>
<reference evidence="2 3" key="1">
    <citation type="journal article" date="2019" name="PLoS Biol.">
        <title>Sex chromosomes control vertical transmission of feminizing Wolbachia symbionts in an isopod.</title>
        <authorList>
            <person name="Becking T."/>
            <person name="Chebbi M.A."/>
            <person name="Giraud I."/>
            <person name="Moumen B."/>
            <person name="Laverre T."/>
            <person name="Caubet Y."/>
            <person name="Peccoud J."/>
            <person name="Gilbert C."/>
            <person name="Cordaux R."/>
        </authorList>
    </citation>
    <scope>NUCLEOTIDE SEQUENCE [LARGE SCALE GENOMIC DNA]</scope>
    <source>
        <strain evidence="2">ANa2</strain>
        <tissue evidence="2">Whole body excluding digestive tract and cuticle</tissue>
    </source>
</reference>
<gene>
    <name evidence="2" type="ORF">Anas_13679</name>
</gene>
<dbReference type="AlphaFoldDB" id="A0A5N5T1Z4"/>
<accession>A0A5N5T1Z4</accession>
<sequence length="345" mass="36273">MAPPCCRRRYLKATVLSHIVSLIFNNRARPWLHSAALISAPPLVPYALEDVILEGTVDGQAAQIITANGQTYSVLPQAQMQTVTFDGQEAIYIQTPIQHQVGGQQTIQLTTAGGQTLLAHPGQIIRTPNVIQGVQAVGSTSQHQTLTVSGVRQATASAAQTNATVAAAATANQVNASQVVQLGMQQAAIPIQIPISTAGGGTIFQTIPFPVQIMNNVVQANGQTLQVIPQLTQQQQMTSQPQFAQILMPNGQLQQVQMVTAGGGMVSLGAAGTGATALTPMVSSQNVTTSTWTTTGNVTSPSAILPHTQGAATTSTTHSEEKQLQSQQHQQQQQQQQQSNQVSIG</sequence>
<comment type="caution">
    <text evidence="2">The sequence shown here is derived from an EMBL/GenBank/DDBJ whole genome shotgun (WGS) entry which is preliminary data.</text>
</comment>
<proteinExistence type="predicted"/>
<dbReference type="EMBL" id="SEYY01013941">
    <property type="protein sequence ID" value="KAB7500446.1"/>
    <property type="molecule type" value="Genomic_DNA"/>
</dbReference>
<feature type="compositionally biased region" description="Low complexity" evidence="1">
    <location>
        <begin position="292"/>
        <end position="302"/>
    </location>
</feature>
<dbReference type="OrthoDB" id="6365676at2759"/>